<feature type="compositionally biased region" description="Polar residues" evidence="1">
    <location>
        <begin position="241"/>
        <end position="257"/>
    </location>
</feature>
<dbReference type="PANTHER" id="PTHR34828:SF1">
    <property type="entry name" value="TESTIS-EXPRESSED PROTEIN 45"/>
    <property type="match status" value="1"/>
</dbReference>
<feature type="compositionally biased region" description="Basic and acidic residues" evidence="1">
    <location>
        <begin position="313"/>
        <end position="325"/>
    </location>
</feature>
<dbReference type="EMBL" id="JARBDR010000903">
    <property type="protein sequence ID" value="KAJ8304077.1"/>
    <property type="molecule type" value="Genomic_DNA"/>
</dbReference>
<dbReference type="Proteomes" id="UP001217089">
    <property type="component" value="Unassembled WGS sequence"/>
</dbReference>
<organism evidence="2 3">
    <name type="scientific">Tegillarca granosa</name>
    <name type="common">Malaysian cockle</name>
    <name type="synonym">Anadara granosa</name>
    <dbReference type="NCBI Taxonomy" id="220873"/>
    <lineage>
        <taxon>Eukaryota</taxon>
        <taxon>Metazoa</taxon>
        <taxon>Spiralia</taxon>
        <taxon>Lophotrochozoa</taxon>
        <taxon>Mollusca</taxon>
        <taxon>Bivalvia</taxon>
        <taxon>Autobranchia</taxon>
        <taxon>Pteriomorphia</taxon>
        <taxon>Arcoida</taxon>
        <taxon>Arcoidea</taxon>
        <taxon>Arcidae</taxon>
        <taxon>Tegillarca</taxon>
    </lineage>
</organism>
<dbReference type="Pfam" id="PF15373">
    <property type="entry name" value="SAXO5-like"/>
    <property type="match status" value="1"/>
</dbReference>
<feature type="region of interest" description="Disordered" evidence="1">
    <location>
        <begin position="305"/>
        <end position="325"/>
    </location>
</feature>
<sequence>MTMSKKEVSCTMASNLTESTNLAVSNFKVAQDMRVTNNAMHSIFKQDYPAYDHYGRGPEAERPMLAEVMHRDTNHFPNKESETVSSFEYRYLPKPVVLNVHEKLRSTNFKMDADLNKVNSFETVHDSYFTPKMNWNYERTQPTTNISESHIPQGDPDKAPDPWSDYRDRFRGHDTTKFRIVKAPSMHEGGPPTIKGDARTTNFDTTNKDTFQGEWQNPVQTLPAPTGTSVPNGDPSKEYTQKTTMQESFPDLSSQNDYKPYNQAFVSSKLGKTNFKQQDGHGKYNDYMSTATVSYLPSAIPVERFRPGKHRNHSDLPEGDMDRSRGTERVNMTTSRFYHGSPARGLHNTIISGANLRTKSNVLFGEPQLTSNYYDTTTEDTFKPVTVPYTYNRAKFYKSSDVPLDYYNKSEPKFSTQWNIYYPFLFQLKKSHILPALSGPQNLATTHQLMFTPKQVDRYVYDSGRLQKSSVPLGTMSITKT</sequence>
<keyword evidence="3" id="KW-1185">Reference proteome</keyword>
<name>A0ABQ9EKG6_TEGGR</name>
<protein>
    <submittedName>
        <fullName evidence="2">Uncharacterized protein</fullName>
    </submittedName>
</protein>
<accession>A0ABQ9EKG6</accession>
<dbReference type="InterPro" id="IPR028001">
    <property type="entry name" value="SAXO5"/>
</dbReference>
<feature type="region of interest" description="Disordered" evidence="1">
    <location>
        <begin position="217"/>
        <end position="257"/>
    </location>
</feature>
<comment type="caution">
    <text evidence="2">The sequence shown here is derived from an EMBL/GenBank/DDBJ whole genome shotgun (WGS) entry which is preliminary data.</text>
</comment>
<reference evidence="2 3" key="1">
    <citation type="submission" date="2022-12" db="EMBL/GenBank/DDBJ databases">
        <title>Chromosome-level genome of Tegillarca granosa.</title>
        <authorList>
            <person name="Kim J."/>
        </authorList>
    </citation>
    <scope>NUCLEOTIDE SEQUENCE [LARGE SCALE GENOMIC DNA]</scope>
    <source>
        <strain evidence="2">Teg-2019</strain>
        <tissue evidence="2">Adductor muscle</tissue>
    </source>
</reference>
<proteinExistence type="predicted"/>
<evidence type="ECO:0000313" key="3">
    <source>
        <dbReference type="Proteomes" id="UP001217089"/>
    </source>
</evidence>
<evidence type="ECO:0000256" key="1">
    <source>
        <dbReference type="SAM" id="MobiDB-lite"/>
    </source>
</evidence>
<gene>
    <name evidence="2" type="ORF">KUTeg_017660</name>
</gene>
<evidence type="ECO:0000313" key="2">
    <source>
        <dbReference type="EMBL" id="KAJ8304077.1"/>
    </source>
</evidence>
<dbReference type="PANTHER" id="PTHR34828">
    <property type="entry name" value="TESTIS-EXPRESSED PROTEIN 45"/>
    <property type="match status" value="1"/>
</dbReference>